<dbReference type="Proteomes" id="UP000218244">
    <property type="component" value="Chromosome"/>
</dbReference>
<dbReference type="GO" id="GO:0005886">
    <property type="term" value="C:plasma membrane"/>
    <property type="evidence" value="ECO:0007669"/>
    <property type="project" value="UniProtKB-SubCell"/>
</dbReference>
<dbReference type="PANTHER" id="PTHR33362">
    <property type="entry name" value="SIALIC ACID TRAP TRANSPORTER PERMEASE PROTEIN SIAT-RELATED"/>
    <property type="match status" value="1"/>
</dbReference>
<keyword evidence="3" id="KW-0997">Cell inner membrane</keyword>
<dbReference type="AlphaFoldDB" id="A0A160PN59"/>
<dbReference type="InterPro" id="IPR004681">
    <property type="entry name" value="TRAP_DctM"/>
</dbReference>
<evidence type="ECO:0000256" key="4">
    <source>
        <dbReference type="ARBA" id="ARBA00022692"/>
    </source>
</evidence>
<name>A0A160PN59_9CORY</name>
<keyword evidence="10" id="KW-1185">Reference proteome</keyword>
<organism evidence="9 10">
    <name type="scientific">Corynebacterium suranareeae</name>
    <dbReference type="NCBI Taxonomy" id="2506452"/>
    <lineage>
        <taxon>Bacteria</taxon>
        <taxon>Bacillati</taxon>
        <taxon>Actinomycetota</taxon>
        <taxon>Actinomycetes</taxon>
        <taxon>Mycobacteriales</taxon>
        <taxon>Corynebacteriaceae</taxon>
        <taxon>Corynebacterium</taxon>
    </lineage>
</organism>
<gene>
    <name evidence="9" type="ORF">N24_1075</name>
</gene>
<feature type="transmembrane region" description="Helical" evidence="7">
    <location>
        <begin position="369"/>
        <end position="392"/>
    </location>
</feature>
<feature type="domain" description="TRAP C4-dicarboxylate transport system permease DctM subunit" evidence="8">
    <location>
        <begin position="5"/>
        <end position="435"/>
    </location>
</feature>
<feature type="transmembrane region" description="Helical" evidence="7">
    <location>
        <begin position="179"/>
        <end position="203"/>
    </location>
</feature>
<dbReference type="RefSeq" id="WP_096455042.1">
    <property type="nucleotide sequence ID" value="NZ_AP017369.1"/>
</dbReference>
<evidence type="ECO:0000256" key="1">
    <source>
        <dbReference type="ARBA" id="ARBA00004429"/>
    </source>
</evidence>
<dbReference type="GO" id="GO:0022857">
    <property type="term" value="F:transmembrane transporter activity"/>
    <property type="evidence" value="ECO:0007669"/>
    <property type="project" value="TreeGrafter"/>
</dbReference>
<reference evidence="9 10" key="1">
    <citation type="submission" date="2016-02" db="EMBL/GenBank/DDBJ databases">
        <title>Corynebacterium glutamicum N24 whole genome sequencing project.</title>
        <authorList>
            <person name="Matsutani M."/>
            <person name="Nangtapong N."/>
            <person name="Yakushi T."/>
            <person name="Matsushita K."/>
        </authorList>
    </citation>
    <scope>NUCLEOTIDE SEQUENCE [LARGE SCALE GENOMIC DNA]</scope>
    <source>
        <strain evidence="9 10">N24</strain>
    </source>
</reference>
<feature type="transmembrane region" description="Helical" evidence="7">
    <location>
        <begin position="302"/>
        <end position="324"/>
    </location>
</feature>
<protein>
    <submittedName>
        <fullName evidence="9">TRAP C4-dicarboxylate transporter permease DctM subunit</fullName>
    </submittedName>
</protein>
<dbReference type="EMBL" id="AP017369">
    <property type="protein sequence ID" value="BAU95337.1"/>
    <property type="molecule type" value="Genomic_DNA"/>
</dbReference>
<evidence type="ECO:0000256" key="6">
    <source>
        <dbReference type="ARBA" id="ARBA00023136"/>
    </source>
</evidence>
<dbReference type="Pfam" id="PF06808">
    <property type="entry name" value="DctM"/>
    <property type="match status" value="1"/>
</dbReference>
<keyword evidence="4 7" id="KW-0812">Transmembrane</keyword>
<feature type="transmembrane region" description="Helical" evidence="7">
    <location>
        <begin position="339"/>
        <end position="357"/>
    </location>
</feature>
<feature type="transmembrane region" description="Helical" evidence="7">
    <location>
        <begin position="424"/>
        <end position="445"/>
    </location>
</feature>
<proteinExistence type="predicted"/>
<keyword evidence="6 7" id="KW-0472">Membrane</keyword>
<evidence type="ECO:0000256" key="7">
    <source>
        <dbReference type="SAM" id="Phobius"/>
    </source>
</evidence>
<evidence type="ECO:0000259" key="8">
    <source>
        <dbReference type="Pfam" id="PF06808"/>
    </source>
</evidence>
<evidence type="ECO:0000256" key="3">
    <source>
        <dbReference type="ARBA" id="ARBA00022519"/>
    </source>
</evidence>
<accession>A0A160PN59</accession>
<evidence type="ECO:0000313" key="9">
    <source>
        <dbReference type="EMBL" id="BAU95337.1"/>
    </source>
</evidence>
<feature type="transmembrane region" description="Helical" evidence="7">
    <location>
        <begin position="143"/>
        <end position="167"/>
    </location>
</feature>
<evidence type="ECO:0000256" key="2">
    <source>
        <dbReference type="ARBA" id="ARBA00022475"/>
    </source>
</evidence>
<dbReference type="InterPro" id="IPR010656">
    <property type="entry name" value="DctM"/>
</dbReference>
<feature type="transmembrane region" description="Helical" evidence="7">
    <location>
        <begin position="6"/>
        <end position="22"/>
    </location>
</feature>
<feature type="transmembrane region" description="Helical" evidence="7">
    <location>
        <begin position="262"/>
        <end position="281"/>
    </location>
</feature>
<sequence length="449" mass="47105">MPIALIALAVFIAVIVVWNVVFKRNMAEAMIVGFLATLLFAGKDAPRFVVEALREAVENEVLFAAAAFVFMTYFVQKTGVMDRLVGILSSLLGRLPGGPALVDTVASGAMGALAGGSNTGNAAASGSITGPWMVKTGWTPHRAATIIAGNAGLGAALPPSASMVIMIGFAGSMVTTSQVYMALLVAGLYQVVYRIFLTGWFVFRDGIKAETHSDHVPLRKSWKQGWPSTLIFIGAILPILLTVGPLANYLSNTSVGESMGNISLIMWIPLLIIFISGVVAWRELPRSPKAWWSFMGDGVPQFYTIGTILFFAILASEVLASLGLDQDVNMVLDGLNLPLWLLVALVGLLVVLVAGPLSSSATLSAVGQVSLFAMVGAGVEPILALIAILVFASTEGASPPASGSIFVACGITGARPEKTFIPLVVYYVVPFFFLGVFIALGIIPVPTGG</sequence>
<evidence type="ECO:0000256" key="5">
    <source>
        <dbReference type="ARBA" id="ARBA00022989"/>
    </source>
</evidence>
<keyword evidence="2" id="KW-1003">Cell membrane</keyword>
<dbReference type="KEGG" id="csur:N24_1075"/>
<comment type="subcellular location">
    <subcellularLocation>
        <location evidence="1">Cell inner membrane</location>
        <topology evidence="1">Multi-pass membrane protein</topology>
    </subcellularLocation>
</comment>
<evidence type="ECO:0000313" key="10">
    <source>
        <dbReference type="Proteomes" id="UP000218244"/>
    </source>
</evidence>
<keyword evidence="5 7" id="KW-1133">Transmembrane helix</keyword>
<feature type="transmembrane region" description="Helical" evidence="7">
    <location>
        <begin position="229"/>
        <end position="250"/>
    </location>
</feature>
<dbReference type="PANTHER" id="PTHR33362:SF2">
    <property type="entry name" value="TRAP TRANSPORTER LARGE PERMEASE PROTEIN"/>
    <property type="match status" value="1"/>
</dbReference>